<evidence type="ECO:0000256" key="1">
    <source>
        <dbReference type="ARBA" id="ARBA00002634"/>
    </source>
</evidence>
<dbReference type="EC" id="2.1.1.228" evidence="5 15"/>
<evidence type="ECO:0000256" key="6">
    <source>
        <dbReference type="ARBA" id="ARBA00014679"/>
    </source>
</evidence>
<dbReference type="InterPro" id="IPR016009">
    <property type="entry name" value="tRNA_MeTrfase_TRMD/TRM10"/>
</dbReference>
<gene>
    <name evidence="15 20" type="primary">trmD</name>
    <name evidence="20" type="ORF">C4K68_18395</name>
</gene>
<dbReference type="PANTHER" id="PTHR46417">
    <property type="entry name" value="TRNA (GUANINE-N(1)-)-METHYLTRANSFERASE"/>
    <property type="match status" value="1"/>
</dbReference>
<dbReference type="Gene3D" id="3.40.1280.10">
    <property type="match status" value="1"/>
</dbReference>
<keyword evidence="7 15" id="KW-0963">Cytoplasm</keyword>
<evidence type="ECO:0000256" key="15">
    <source>
        <dbReference type="HAMAP-Rule" id="MF_00605"/>
    </source>
</evidence>
<evidence type="ECO:0000256" key="10">
    <source>
        <dbReference type="ARBA" id="ARBA00022691"/>
    </source>
</evidence>
<feature type="binding site" evidence="15 16">
    <location>
        <begin position="133"/>
        <end position="138"/>
    </location>
    <ligand>
        <name>S-adenosyl-L-methionine</name>
        <dbReference type="ChEBI" id="CHEBI:59789"/>
    </ligand>
</feature>
<dbReference type="InterPro" id="IPR002649">
    <property type="entry name" value="tRNA_m1G_MeTrfase_TrmD"/>
</dbReference>
<evidence type="ECO:0000256" key="7">
    <source>
        <dbReference type="ARBA" id="ARBA00022490"/>
    </source>
</evidence>
<comment type="function">
    <text evidence="1 15 17">Specifically methylates guanosine-37 in various tRNAs.</text>
</comment>
<keyword evidence="10 15" id="KW-0949">S-adenosyl-L-methionine</keyword>
<evidence type="ECO:0000256" key="18">
    <source>
        <dbReference type="SAM" id="MobiDB-lite"/>
    </source>
</evidence>
<reference evidence="20 21" key="1">
    <citation type="submission" date="2018-02" db="EMBL/GenBank/DDBJ databases">
        <title>novel marine gammaproteobacteria from coastal saline agro ecosystem.</title>
        <authorList>
            <person name="Krishnan R."/>
            <person name="Ramesh Kumar N."/>
        </authorList>
    </citation>
    <scope>NUCLEOTIDE SEQUENCE [LARGE SCALE GENOMIC DNA]</scope>
    <source>
        <strain evidence="20 21">228</strain>
    </source>
</reference>
<dbReference type="InterPro" id="IPR023148">
    <property type="entry name" value="tRNA_m1G_MeTrfase_C_sf"/>
</dbReference>
<name>A0A2S5KMC0_9PROT</name>
<dbReference type="Gene3D" id="1.10.1270.20">
    <property type="entry name" value="tRNA(m1g37)methyltransferase, domain 2"/>
    <property type="match status" value="1"/>
</dbReference>
<dbReference type="OrthoDB" id="5290334at2"/>
<comment type="similarity">
    <text evidence="3 15 17">Belongs to the RNA methyltransferase TrmD family.</text>
</comment>
<evidence type="ECO:0000256" key="11">
    <source>
        <dbReference type="ARBA" id="ARBA00022694"/>
    </source>
</evidence>
<feature type="binding site" evidence="15 16">
    <location>
        <position position="113"/>
    </location>
    <ligand>
        <name>S-adenosyl-L-methionine</name>
        <dbReference type="ChEBI" id="CHEBI:59789"/>
    </ligand>
</feature>
<keyword evidence="11 15" id="KW-0819">tRNA processing</keyword>
<evidence type="ECO:0000256" key="17">
    <source>
        <dbReference type="RuleBase" id="RU003464"/>
    </source>
</evidence>
<evidence type="ECO:0000256" key="2">
    <source>
        <dbReference type="ARBA" id="ARBA00004496"/>
    </source>
</evidence>
<evidence type="ECO:0000256" key="3">
    <source>
        <dbReference type="ARBA" id="ARBA00007630"/>
    </source>
</evidence>
<sequence length="270" mass="29941">MWIGVVSLFPEMFRAVGLYGVTGRAVKEGKLSLQCWNPRDFTHDRHRTVDDRPYGGGPGMLMKVQPLTDAIQAAKQASKVKPHVIYLSPQGRKLDQQGARELAGHDALILVAGRYEGIDERVIQTEIDTEWSVGDFVLSGGELPAMVMIDAVARMLPGVLGHEGSAEQDSFSAGLLDCPHYTRPEDMSGLAVPPVLLSGNHAAIERWRMQQQLGRTWQRRPELLERLALTKQQQKLLAEFIRIEADKADADKKLGASDEQQEPDHSADRS</sequence>
<dbReference type="SUPFAM" id="SSF75217">
    <property type="entry name" value="alpha/beta knot"/>
    <property type="match status" value="1"/>
</dbReference>
<dbReference type="Proteomes" id="UP000238196">
    <property type="component" value="Unassembled WGS sequence"/>
</dbReference>
<dbReference type="GO" id="GO:0002939">
    <property type="term" value="P:tRNA N1-guanine methylation"/>
    <property type="evidence" value="ECO:0007669"/>
    <property type="project" value="TreeGrafter"/>
</dbReference>
<organism evidence="20 21">
    <name type="scientific">Proteobacteria bacterium 228</name>
    <dbReference type="NCBI Taxonomy" id="2083153"/>
    <lineage>
        <taxon>Bacteria</taxon>
        <taxon>Pseudomonadati</taxon>
        <taxon>Pseudomonadota</taxon>
    </lineage>
</organism>
<evidence type="ECO:0000313" key="20">
    <source>
        <dbReference type="EMBL" id="PPC75862.1"/>
    </source>
</evidence>
<evidence type="ECO:0000256" key="5">
    <source>
        <dbReference type="ARBA" id="ARBA00012807"/>
    </source>
</evidence>
<feature type="region of interest" description="Disordered" evidence="18">
    <location>
        <begin position="249"/>
        <end position="270"/>
    </location>
</feature>
<dbReference type="NCBIfam" id="NF000648">
    <property type="entry name" value="PRK00026.1"/>
    <property type="match status" value="1"/>
</dbReference>
<comment type="subunit">
    <text evidence="4 15 17">Homodimer.</text>
</comment>
<dbReference type="EMBL" id="PRLP01000065">
    <property type="protein sequence ID" value="PPC75862.1"/>
    <property type="molecule type" value="Genomic_DNA"/>
</dbReference>
<protein>
    <recommendedName>
        <fullName evidence="6 15">tRNA (guanine-N(1)-)-methyltransferase</fullName>
        <ecNumber evidence="5 15">2.1.1.228</ecNumber>
    </recommendedName>
    <alternativeName>
        <fullName evidence="12 15">M1G-methyltransferase</fullName>
    </alternativeName>
    <alternativeName>
        <fullName evidence="13 15">tRNA [GM37] methyltransferase</fullName>
    </alternativeName>
</protein>
<accession>A0A2S5KMC0</accession>
<comment type="caution">
    <text evidence="20">The sequence shown here is derived from an EMBL/GenBank/DDBJ whole genome shotgun (WGS) entry which is preliminary data.</text>
</comment>
<evidence type="ECO:0000256" key="12">
    <source>
        <dbReference type="ARBA" id="ARBA00029736"/>
    </source>
</evidence>
<dbReference type="InterPro" id="IPR029028">
    <property type="entry name" value="Alpha/beta_knot_MTases"/>
</dbReference>
<dbReference type="AlphaFoldDB" id="A0A2S5KMC0"/>
<evidence type="ECO:0000256" key="14">
    <source>
        <dbReference type="ARBA" id="ARBA00047783"/>
    </source>
</evidence>
<evidence type="ECO:0000313" key="21">
    <source>
        <dbReference type="Proteomes" id="UP000238196"/>
    </source>
</evidence>
<proteinExistence type="inferred from homology"/>
<dbReference type="NCBIfam" id="TIGR00088">
    <property type="entry name" value="trmD"/>
    <property type="match status" value="1"/>
</dbReference>
<dbReference type="GO" id="GO:0052906">
    <property type="term" value="F:tRNA (guanine(37)-N1)-methyltransferase activity"/>
    <property type="evidence" value="ECO:0007669"/>
    <property type="project" value="UniProtKB-UniRule"/>
</dbReference>
<dbReference type="PANTHER" id="PTHR46417:SF1">
    <property type="entry name" value="TRNA (GUANINE-N(1)-)-METHYLTRANSFERASE"/>
    <property type="match status" value="1"/>
</dbReference>
<dbReference type="CDD" id="cd18080">
    <property type="entry name" value="TrmD-like"/>
    <property type="match status" value="1"/>
</dbReference>
<dbReference type="GO" id="GO:0005829">
    <property type="term" value="C:cytosol"/>
    <property type="evidence" value="ECO:0007669"/>
    <property type="project" value="TreeGrafter"/>
</dbReference>
<dbReference type="InterPro" id="IPR029026">
    <property type="entry name" value="tRNA_m1G_MTases_N"/>
</dbReference>
<comment type="subcellular location">
    <subcellularLocation>
        <location evidence="2 15 17">Cytoplasm</location>
    </subcellularLocation>
</comment>
<evidence type="ECO:0000256" key="9">
    <source>
        <dbReference type="ARBA" id="ARBA00022679"/>
    </source>
</evidence>
<evidence type="ECO:0000256" key="8">
    <source>
        <dbReference type="ARBA" id="ARBA00022603"/>
    </source>
</evidence>
<evidence type="ECO:0000256" key="4">
    <source>
        <dbReference type="ARBA" id="ARBA00011738"/>
    </source>
</evidence>
<dbReference type="PIRSF" id="PIRSF000386">
    <property type="entry name" value="tRNA_mtase"/>
    <property type="match status" value="1"/>
</dbReference>
<dbReference type="HAMAP" id="MF_00605">
    <property type="entry name" value="TrmD"/>
    <property type="match status" value="1"/>
</dbReference>
<dbReference type="FunFam" id="1.10.1270.20:FF:000001">
    <property type="entry name" value="tRNA (guanine-N(1)-)-methyltransferase"/>
    <property type="match status" value="1"/>
</dbReference>
<comment type="catalytic activity">
    <reaction evidence="14 15 17">
        <text>guanosine(37) in tRNA + S-adenosyl-L-methionine = N(1)-methylguanosine(37) in tRNA + S-adenosyl-L-homocysteine + H(+)</text>
        <dbReference type="Rhea" id="RHEA:36899"/>
        <dbReference type="Rhea" id="RHEA-COMP:10145"/>
        <dbReference type="Rhea" id="RHEA-COMP:10147"/>
        <dbReference type="ChEBI" id="CHEBI:15378"/>
        <dbReference type="ChEBI" id="CHEBI:57856"/>
        <dbReference type="ChEBI" id="CHEBI:59789"/>
        <dbReference type="ChEBI" id="CHEBI:73542"/>
        <dbReference type="ChEBI" id="CHEBI:74269"/>
        <dbReference type="EC" id="2.1.1.228"/>
    </reaction>
</comment>
<evidence type="ECO:0000259" key="19">
    <source>
        <dbReference type="Pfam" id="PF01746"/>
    </source>
</evidence>
<dbReference type="Pfam" id="PF01746">
    <property type="entry name" value="tRNA_m1G_MT"/>
    <property type="match status" value="1"/>
</dbReference>
<evidence type="ECO:0000256" key="13">
    <source>
        <dbReference type="ARBA" id="ARBA00033392"/>
    </source>
</evidence>
<keyword evidence="8 15" id="KW-0489">Methyltransferase</keyword>
<evidence type="ECO:0000256" key="16">
    <source>
        <dbReference type="PIRSR" id="PIRSR000386-1"/>
    </source>
</evidence>
<keyword evidence="9 15" id="KW-0808">Transferase</keyword>
<feature type="domain" description="tRNA methyltransferase TRMD/TRM10-type" evidence="19">
    <location>
        <begin position="1"/>
        <end position="225"/>
    </location>
</feature>
<dbReference type="FunFam" id="3.40.1280.10:FF:000001">
    <property type="entry name" value="tRNA (guanine-N(1)-)-methyltransferase"/>
    <property type="match status" value="1"/>
</dbReference>